<feature type="compositionally biased region" description="Acidic residues" evidence="1">
    <location>
        <begin position="52"/>
        <end position="64"/>
    </location>
</feature>
<dbReference type="EMBL" id="BKCJ010310743">
    <property type="protein sequence ID" value="GEZ69187.1"/>
    <property type="molecule type" value="Genomic_DNA"/>
</dbReference>
<feature type="compositionally biased region" description="Basic and acidic residues" evidence="1">
    <location>
        <begin position="65"/>
        <end position="80"/>
    </location>
</feature>
<gene>
    <name evidence="2" type="ORF">Tci_541160</name>
</gene>
<feature type="region of interest" description="Disordered" evidence="1">
    <location>
        <begin position="52"/>
        <end position="80"/>
    </location>
</feature>
<evidence type="ECO:0000313" key="2">
    <source>
        <dbReference type="EMBL" id="GEZ69187.1"/>
    </source>
</evidence>
<organism evidence="2">
    <name type="scientific">Tanacetum cinerariifolium</name>
    <name type="common">Dalmatian daisy</name>
    <name type="synonym">Chrysanthemum cinerariifolium</name>
    <dbReference type="NCBI Taxonomy" id="118510"/>
    <lineage>
        <taxon>Eukaryota</taxon>
        <taxon>Viridiplantae</taxon>
        <taxon>Streptophyta</taxon>
        <taxon>Embryophyta</taxon>
        <taxon>Tracheophyta</taxon>
        <taxon>Spermatophyta</taxon>
        <taxon>Magnoliopsida</taxon>
        <taxon>eudicotyledons</taxon>
        <taxon>Gunneridae</taxon>
        <taxon>Pentapetalae</taxon>
        <taxon>asterids</taxon>
        <taxon>campanulids</taxon>
        <taxon>Asterales</taxon>
        <taxon>Asteraceae</taxon>
        <taxon>Asteroideae</taxon>
        <taxon>Anthemideae</taxon>
        <taxon>Anthemidinae</taxon>
        <taxon>Tanacetum</taxon>
    </lineage>
</organism>
<accession>A0A699IMC5</accession>
<comment type="caution">
    <text evidence="2">The sequence shown here is derived from an EMBL/GenBank/DDBJ whole genome shotgun (WGS) entry which is preliminary data.</text>
</comment>
<reference evidence="2" key="1">
    <citation type="journal article" date="2019" name="Sci. Rep.">
        <title>Draft genome of Tanacetum cinerariifolium, the natural source of mosquito coil.</title>
        <authorList>
            <person name="Yamashiro T."/>
            <person name="Shiraishi A."/>
            <person name="Satake H."/>
            <person name="Nakayama K."/>
        </authorList>
    </citation>
    <scope>NUCLEOTIDE SEQUENCE</scope>
</reference>
<evidence type="ECO:0000256" key="1">
    <source>
        <dbReference type="SAM" id="MobiDB-lite"/>
    </source>
</evidence>
<name>A0A699IMC5_TANCI</name>
<dbReference type="AlphaFoldDB" id="A0A699IMC5"/>
<protein>
    <submittedName>
        <fullName evidence="2">Uncharacterized protein</fullName>
    </submittedName>
</protein>
<proteinExistence type="predicted"/>
<sequence>MSPGHSASIVEVATMPDSAFRKRFRSSYDSLPSPTLPVRNWYKGTYELILDTDSEGDELGDEEVKESLDSHSESTDVKDEGLTVEDEDPAVGDEGLTAGDGGLGLRVKSLGLGWGEAVPEDQQRAASVVKKAMCEPLGLGYRALRRQEITSREGQIPNVFKVGQGSGSMPEPGRPEEVLALRQPTLTTWIDLEDGRTYIYVPAYSPLAPPVQTPPSPKWLYGSLPVSLARSIVPSPISSPMLSLTVPSPVASPATSEAKGFLTDLGAQVEMQGGLIRDHTV</sequence>